<dbReference type="Proteomes" id="UP000231791">
    <property type="component" value="Chromosome"/>
</dbReference>
<dbReference type="KEGG" id="slx:SLAV_01825"/>
<accession>A0A2K8P6B9</accession>
<evidence type="ECO:0000313" key="2">
    <source>
        <dbReference type="Proteomes" id="UP000231791"/>
    </source>
</evidence>
<evidence type="ECO:0000313" key="1">
    <source>
        <dbReference type="EMBL" id="ATZ22289.1"/>
    </source>
</evidence>
<organism evidence="1 2">
    <name type="scientific">Streptomyces lavendulae subsp. lavendulae</name>
    <dbReference type="NCBI Taxonomy" id="58340"/>
    <lineage>
        <taxon>Bacteria</taxon>
        <taxon>Bacillati</taxon>
        <taxon>Actinomycetota</taxon>
        <taxon>Actinomycetes</taxon>
        <taxon>Kitasatosporales</taxon>
        <taxon>Streptomycetaceae</taxon>
        <taxon>Streptomyces</taxon>
    </lineage>
</organism>
<name>A0A2K8P6B9_STRLA</name>
<protein>
    <submittedName>
        <fullName evidence="1">Uncharacterized protein</fullName>
    </submittedName>
</protein>
<keyword evidence="2" id="KW-1185">Reference proteome</keyword>
<proteinExistence type="predicted"/>
<reference evidence="1 2" key="1">
    <citation type="submission" date="2017-11" db="EMBL/GenBank/DDBJ databases">
        <title>Complete genome sequence of Streptomyces lavendulae subsp. lavendulae CCM 3239 (formerly 'Streptomyces aureofaciens CCM 3239'), the producer of the angucycline-type antibiotic auricin.</title>
        <authorList>
            <person name="Busche T."/>
            <person name="Novakova R."/>
            <person name="Al'Dilaimi A."/>
            <person name="Homerova D."/>
            <person name="Feckova L."/>
            <person name="Rezuchova B."/>
            <person name="Mingyar E."/>
            <person name="Csolleiova D."/>
            <person name="Bekeova C."/>
            <person name="Winkler A."/>
            <person name="Sevcikova B."/>
            <person name="Kalinowski J."/>
            <person name="Kormanec J."/>
            <person name="Ruckert C."/>
        </authorList>
    </citation>
    <scope>NUCLEOTIDE SEQUENCE [LARGE SCALE GENOMIC DNA]</scope>
    <source>
        <strain evidence="1 2">CCM 3239</strain>
    </source>
</reference>
<dbReference type="AlphaFoldDB" id="A0A2K8P6B9"/>
<sequence>MDPEVTWRETTYPHRASVPRGMSGWHSGRRIGDRDRHPVGGDHGLAWDDTAWWALDLLHGIDLPADESGAYLHDDEQLRAWLAELRKRRTV</sequence>
<dbReference type="EMBL" id="CP024985">
    <property type="protein sequence ID" value="ATZ22289.1"/>
    <property type="molecule type" value="Genomic_DNA"/>
</dbReference>
<gene>
    <name evidence="1" type="ORF">SLAV_01825</name>
</gene>